<dbReference type="EMBL" id="PDJI01000004">
    <property type="protein sequence ID" value="PFG40608.1"/>
    <property type="molecule type" value="Genomic_DNA"/>
</dbReference>
<reference evidence="3 4" key="1">
    <citation type="submission" date="2017-10" db="EMBL/GenBank/DDBJ databases">
        <title>Sequencing the genomes of 1000 actinobacteria strains.</title>
        <authorList>
            <person name="Klenk H.-P."/>
        </authorList>
    </citation>
    <scope>NUCLEOTIDE SEQUENCE [LARGE SCALE GENOMIC DNA]</scope>
    <source>
        <strain evidence="3 4">DSM 21838</strain>
    </source>
</reference>
<name>A0A2A9ENW6_9MICO</name>
<comment type="subcellular location">
    <subcellularLocation>
        <location evidence="1">Virion</location>
    </subcellularLocation>
</comment>
<dbReference type="SUPFAM" id="SSF56563">
    <property type="entry name" value="Major capsid protein gp5"/>
    <property type="match status" value="1"/>
</dbReference>
<protein>
    <submittedName>
        <fullName evidence="3">HK97 family phage major capsid protein</fullName>
    </submittedName>
</protein>
<evidence type="ECO:0000259" key="2">
    <source>
        <dbReference type="Pfam" id="PF05065"/>
    </source>
</evidence>
<dbReference type="AlphaFoldDB" id="A0A2A9ENW6"/>
<dbReference type="Pfam" id="PF05065">
    <property type="entry name" value="Phage_capsid"/>
    <property type="match status" value="1"/>
</dbReference>
<dbReference type="NCBIfam" id="TIGR01554">
    <property type="entry name" value="major_cap_HK97"/>
    <property type="match status" value="1"/>
</dbReference>
<dbReference type="InterPro" id="IPR024455">
    <property type="entry name" value="Phage_capsid"/>
</dbReference>
<accession>A0A2A9ENW6</accession>
<feature type="domain" description="Phage capsid-like C-terminal" evidence="2">
    <location>
        <begin position="122"/>
        <end position="365"/>
    </location>
</feature>
<dbReference type="InterPro" id="IPR054612">
    <property type="entry name" value="Phage_capsid-like_C"/>
</dbReference>
<dbReference type="OrthoDB" id="8444243at2"/>
<evidence type="ECO:0000313" key="3">
    <source>
        <dbReference type="EMBL" id="PFG40608.1"/>
    </source>
</evidence>
<keyword evidence="4" id="KW-1185">Reference proteome</keyword>
<sequence length="370" mass="39746">MKTIREQMDGLKADMTAIINRSKAAGRDLTTAEAADIEAKADAYEQLKAQAEQGQKVADVVERLAVAQSTPTVATGESWGKSVHERLTGAAAARGLKSVLQGQISTPPAVEVSALPTTPTRLLDLIAREELESATFDFLRQVARDENADVVADGDTKPTSVYTFEEINDRARVIAHLSEPFPERFLEDHSSMVQVLDQQMRTGVLRKLEQQVVDGDGTGEQFTGILNTSGVTDVAFATDQLTTIRRARTVLGGLGEAPTGWVLNPTDAEALDLLREDGATGGFLMNSSVYDGLFGQGVARITSTAVPQGTALLADWSQVRVGVRQSDHTLAATQAGDLFDKNQVKLRAEGRYGLKLFRPQAFAVVHLAAA</sequence>
<dbReference type="Gene3D" id="3.30.2400.10">
    <property type="entry name" value="Major capsid protein gp5"/>
    <property type="match status" value="1"/>
</dbReference>
<dbReference type="Proteomes" id="UP000222106">
    <property type="component" value="Unassembled WGS sequence"/>
</dbReference>
<organism evidence="3 4">
    <name type="scientific">Georgenia soli</name>
    <dbReference type="NCBI Taxonomy" id="638953"/>
    <lineage>
        <taxon>Bacteria</taxon>
        <taxon>Bacillati</taxon>
        <taxon>Actinomycetota</taxon>
        <taxon>Actinomycetes</taxon>
        <taxon>Micrococcales</taxon>
        <taxon>Bogoriellaceae</taxon>
        <taxon>Georgenia</taxon>
    </lineage>
</organism>
<dbReference type="Gene3D" id="3.30.2320.10">
    <property type="entry name" value="hypothetical protein PF0899 domain"/>
    <property type="match status" value="1"/>
</dbReference>
<comment type="caution">
    <text evidence="3">The sequence shown here is derived from an EMBL/GenBank/DDBJ whole genome shotgun (WGS) entry which is preliminary data.</text>
</comment>
<evidence type="ECO:0000313" key="4">
    <source>
        <dbReference type="Proteomes" id="UP000222106"/>
    </source>
</evidence>
<gene>
    <name evidence="3" type="ORF">ATJ97_3139</name>
</gene>
<evidence type="ECO:0000256" key="1">
    <source>
        <dbReference type="ARBA" id="ARBA00004328"/>
    </source>
</evidence>
<proteinExistence type="predicted"/>